<reference evidence="6 7" key="1">
    <citation type="journal article" date="2019" name="Emerg. Microbes Infect.">
        <title>Comprehensive subspecies identification of 175 nontuberculous mycobacteria species based on 7547 genomic profiles.</title>
        <authorList>
            <person name="Matsumoto Y."/>
            <person name="Kinjo T."/>
            <person name="Motooka D."/>
            <person name="Nabeya D."/>
            <person name="Jung N."/>
            <person name="Uechi K."/>
            <person name="Horii T."/>
            <person name="Iida T."/>
            <person name="Fujita J."/>
            <person name="Nakamura S."/>
        </authorList>
    </citation>
    <scope>NUCLEOTIDE SEQUENCE [LARGE SCALE GENOMIC DNA]</scope>
    <source>
        <strain evidence="6 7">JCM 30996</strain>
    </source>
</reference>
<keyword evidence="7" id="KW-1185">Reference proteome</keyword>
<evidence type="ECO:0000313" key="6">
    <source>
        <dbReference type="EMBL" id="GFH01541.1"/>
    </source>
</evidence>
<name>A0A7I9ZKI4_9MYCO</name>
<dbReference type="EMBL" id="BLLB01000002">
    <property type="protein sequence ID" value="GFH01541.1"/>
    <property type="molecule type" value="Genomic_DNA"/>
</dbReference>
<evidence type="ECO:0000259" key="4">
    <source>
        <dbReference type="Pfam" id="PF10708"/>
    </source>
</evidence>
<sequence length="255" mass="26267">MTTPQTPAGWYSDPDGSSGQRYWDGNTWTHHRADAPQPPPPPPGPPPPDATGAHRQLLVRYLAVCAALLAVLVAVAVYAAFFADDGSVTIEASDDPVTSQTAGPPATGDSGWGDEPSETSTETTTEAPPTDAGEVTDGPLAFTVHGVEVGPTVESADFPLEKTAAGEFVIVYLTVTNVSDAPATFLGTFQKLRAGSTVYSIDDEATFYTGGALAELGPGDQAEVAVAYDVPPGTSPDAIELRADPLSPGTEVPLS</sequence>
<dbReference type="Pfam" id="PF11611">
    <property type="entry name" value="DUF4352"/>
    <property type="match status" value="1"/>
</dbReference>
<proteinExistence type="predicted"/>
<keyword evidence="3" id="KW-0812">Transmembrane</keyword>
<dbReference type="InterPro" id="IPR018929">
    <property type="entry name" value="DUF2510"/>
</dbReference>
<evidence type="ECO:0000256" key="3">
    <source>
        <dbReference type="SAM" id="Phobius"/>
    </source>
</evidence>
<feature type="compositionally biased region" description="Pro residues" evidence="2">
    <location>
        <begin position="36"/>
        <end position="49"/>
    </location>
</feature>
<keyword evidence="3" id="KW-0472">Membrane</keyword>
<evidence type="ECO:0000256" key="2">
    <source>
        <dbReference type="SAM" id="MobiDB-lite"/>
    </source>
</evidence>
<feature type="region of interest" description="Disordered" evidence="2">
    <location>
        <begin position="235"/>
        <end position="255"/>
    </location>
</feature>
<feature type="compositionally biased region" description="Low complexity" evidence="2">
    <location>
        <begin position="118"/>
        <end position="133"/>
    </location>
</feature>
<feature type="region of interest" description="Disordered" evidence="2">
    <location>
        <begin position="93"/>
        <end position="138"/>
    </location>
</feature>
<feature type="transmembrane region" description="Helical" evidence="3">
    <location>
        <begin position="61"/>
        <end position="83"/>
    </location>
</feature>
<feature type="domain" description="DUF4352" evidence="5">
    <location>
        <begin position="134"/>
        <end position="246"/>
    </location>
</feature>
<evidence type="ECO:0000259" key="5">
    <source>
        <dbReference type="Pfam" id="PF11611"/>
    </source>
</evidence>
<keyword evidence="1" id="KW-0732">Signal</keyword>
<evidence type="ECO:0000313" key="7">
    <source>
        <dbReference type="Proteomes" id="UP000465304"/>
    </source>
</evidence>
<dbReference type="Pfam" id="PF10708">
    <property type="entry name" value="DUF2510"/>
    <property type="match status" value="1"/>
</dbReference>
<evidence type="ECO:0000256" key="1">
    <source>
        <dbReference type="ARBA" id="ARBA00022729"/>
    </source>
</evidence>
<evidence type="ECO:0008006" key="8">
    <source>
        <dbReference type="Google" id="ProtNLM"/>
    </source>
</evidence>
<keyword evidence="3" id="KW-1133">Transmembrane helix</keyword>
<accession>A0A7I9ZKI4</accession>
<dbReference type="InterPro" id="IPR029050">
    <property type="entry name" value="Immunoprotect_excell_Ig-like"/>
</dbReference>
<dbReference type="AlphaFoldDB" id="A0A7I9ZKI4"/>
<feature type="domain" description="DUF2510" evidence="4">
    <location>
        <begin position="8"/>
        <end position="40"/>
    </location>
</feature>
<dbReference type="RefSeq" id="WP_163888319.1">
    <property type="nucleotide sequence ID" value="NZ_BLLB01000002.1"/>
</dbReference>
<feature type="region of interest" description="Disordered" evidence="2">
    <location>
        <begin position="1"/>
        <end position="52"/>
    </location>
</feature>
<gene>
    <name evidence="6" type="ORF">MHIP_20240</name>
</gene>
<organism evidence="6 7">
    <name type="scientific">Mycolicibacterium hippocampi</name>
    <dbReference type="NCBI Taxonomy" id="659824"/>
    <lineage>
        <taxon>Bacteria</taxon>
        <taxon>Bacillati</taxon>
        <taxon>Actinomycetota</taxon>
        <taxon>Actinomycetes</taxon>
        <taxon>Mycobacteriales</taxon>
        <taxon>Mycobacteriaceae</taxon>
        <taxon>Mycolicibacterium</taxon>
    </lineage>
</organism>
<dbReference type="Gene3D" id="2.60.40.1240">
    <property type="match status" value="1"/>
</dbReference>
<comment type="caution">
    <text evidence="6">The sequence shown here is derived from an EMBL/GenBank/DDBJ whole genome shotgun (WGS) entry which is preliminary data.</text>
</comment>
<dbReference type="Proteomes" id="UP000465304">
    <property type="component" value="Unassembled WGS sequence"/>
</dbReference>
<protein>
    <recommendedName>
        <fullName evidence="8">Mpr protein</fullName>
    </recommendedName>
</protein>
<dbReference type="InterPro" id="IPR029051">
    <property type="entry name" value="DUF4352"/>
</dbReference>